<comment type="caution">
    <text evidence="1">The sequence shown here is derived from an EMBL/GenBank/DDBJ whole genome shotgun (WGS) entry which is preliminary data.</text>
</comment>
<organism evidence="1 2">
    <name type="scientific">Trifolium medium</name>
    <dbReference type="NCBI Taxonomy" id="97028"/>
    <lineage>
        <taxon>Eukaryota</taxon>
        <taxon>Viridiplantae</taxon>
        <taxon>Streptophyta</taxon>
        <taxon>Embryophyta</taxon>
        <taxon>Tracheophyta</taxon>
        <taxon>Spermatophyta</taxon>
        <taxon>Magnoliopsida</taxon>
        <taxon>eudicotyledons</taxon>
        <taxon>Gunneridae</taxon>
        <taxon>Pentapetalae</taxon>
        <taxon>rosids</taxon>
        <taxon>fabids</taxon>
        <taxon>Fabales</taxon>
        <taxon>Fabaceae</taxon>
        <taxon>Papilionoideae</taxon>
        <taxon>50 kb inversion clade</taxon>
        <taxon>NPAAA clade</taxon>
        <taxon>Hologalegina</taxon>
        <taxon>IRL clade</taxon>
        <taxon>Trifolieae</taxon>
        <taxon>Trifolium</taxon>
    </lineage>
</organism>
<dbReference type="Proteomes" id="UP000265520">
    <property type="component" value="Unassembled WGS sequence"/>
</dbReference>
<sequence length="19" mass="1938">KNDVQLVGKGCPQSPGLPT</sequence>
<feature type="non-terminal residue" evidence="1">
    <location>
        <position position="1"/>
    </location>
</feature>
<evidence type="ECO:0000313" key="2">
    <source>
        <dbReference type="Proteomes" id="UP000265520"/>
    </source>
</evidence>
<reference evidence="1 2" key="1">
    <citation type="journal article" date="2018" name="Front. Plant Sci.">
        <title>Red Clover (Trifolium pratense) and Zigzag Clover (T. medium) - A Picture of Genomic Similarities and Differences.</title>
        <authorList>
            <person name="Dluhosova J."/>
            <person name="Istvanek J."/>
            <person name="Nedelnik J."/>
            <person name="Repkova J."/>
        </authorList>
    </citation>
    <scope>NUCLEOTIDE SEQUENCE [LARGE SCALE GENOMIC DNA]</scope>
    <source>
        <strain evidence="2">cv. 10/8</strain>
        <tissue evidence="1">Leaf</tissue>
    </source>
</reference>
<keyword evidence="2" id="KW-1185">Reference proteome</keyword>
<accession>A0A392VBN6</accession>
<name>A0A392VBN6_9FABA</name>
<dbReference type="AlphaFoldDB" id="A0A392VBN6"/>
<evidence type="ECO:0000313" key="1">
    <source>
        <dbReference type="EMBL" id="MCI85736.1"/>
    </source>
</evidence>
<dbReference type="EMBL" id="LXQA011122612">
    <property type="protein sequence ID" value="MCI85736.1"/>
    <property type="molecule type" value="Genomic_DNA"/>
</dbReference>
<proteinExistence type="predicted"/>
<protein>
    <submittedName>
        <fullName evidence="1">Uncharacterized protein</fullName>
    </submittedName>
</protein>